<gene>
    <name evidence="2" type="ORF">LL253_01175</name>
</gene>
<sequence length="92" mass="9283">MAHMTALAALLPPLTLVAVLVTRAAARRHSRPVIGMVCALAAFPVLGALIVAAEVGGASARLLGLLAILLGGIALVAGFGLMERFARTGDAR</sequence>
<feature type="transmembrane region" description="Helical" evidence="1">
    <location>
        <begin position="34"/>
        <end position="55"/>
    </location>
</feature>
<comment type="caution">
    <text evidence="2">The sequence shown here is derived from an EMBL/GenBank/DDBJ whole genome shotgun (WGS) entry which is preliminary data.</text>
</comment>
<dbReference type="RefSeq" id="WP_228225897.1">
    <property type="nucleotide sequence ID" value="NZ_JAJGNP010000001.1"/>
</dbReference>
<dbReference type="EMBL" id="JAJGNP010000001">
    <property type="protein sequence ID" value="MCC4231296.1"/>
    <property type="molecule type" value="Genomic_DNA"/>
</dbReference>
<keyword evidence="1" id="KW-0472">Membrane</keyword>
<keyword evidence="1" id="KW-0812">Transmembrane</keyword>
<proteinExistence type="predicted"/>
<evidence type="ECO:0000313" key="2">
    <source>
        <dbReference type="EMBL" id="MCC4231296.1"/>
    </source>
</evidence>
<protein>
    <submittedName>
        <fullName evidence="2">Uncharacterized protein</fullName>
    </submittedName>
</protein>
<evidence type="ECO:0000256" key="1">
    <source>
        <dbReference type="SAM" id="Phobius"/>
    </source>
</evidence>
<keyword evidence="3" id="KW-1185">Reference proteome</keyword>
<name>A0ABS8H107_9SPHN</name>
<feature type="transmembrane region" description="Helical" evidence="1">
    <location>
        <begin position="62"/>
        <end position="82"/>
    </location>
</feature>
<accession>A0ABS8H107</accession>
<evidence type="ECO:0000313" key="3">
    <source>
        <dbReference type="Proteomes" id="UP001198830"/>
    </source>
</evidence>
<keyword evidence="1" id="KW-1133">Transmembrane helix</keyword>
<dbReference type="Proteomes" id="UP001198830">
    <property type="component" value="Unassembled WGS sequence"/>
</dbReference>
<reference evidence="2 3" key="1">
    <citation type="submission" date="2021-10" db="EMBL/GenBank/DDBJ databases">
        <title>The diversity and Nitrogen Metabolism of Culturable Nitrate-Utilizing Bacteria Within the Oxygen Minimum Zone of the Changjiang (Yangtze River)Estuary.</title>
        <authorList>
            <person name="Zhang D."/>
            <person name="Zheng J."/>
            <person name="Liu S."/>
            <person name="He W."/>
        </authorList>
    </citation>
    <scope>NUCLEOTIDE SEQUENCE [LARGE SCALE GENOMIC DNA]</scope>
    <source>
        <strain evidence="2 3">FXH275-2</strain>
    </source>
</reference>
<organism evidence="2 3">
    <name type="scientific">Sphingobium soli</name>
    <dbReference type="NCBI Taxonomy" id="1591116"/>
    <lineage>
        <taxon>Bacteria</taxon>
        <taxon>Pseudomonadati</taxon>
        <taxon>Pseudomonadota</taxon>
        <taxon>Alphaproteobacteria</taxon>
        <taxon>Sphingomonadales</taxon>
        <taxon>Sphingomonadaceae</taxon>
        <taxon>Sphingobium</taxon>
    </lineage>
</organism>